<evidence type="ECO:0000313" key="5">
    <source>
        <dbReference type="Proteomes" id="UP000642070"/>
    </source>
</evidence>
<evidence type="ECO:0000256" key="2">
    <source>
        <dbReference type="ARBA" id="ARBA00023033"/>
    </source>
</evidence>
<dbReference type="EMBL" id="BMPI01000077">
    <property type="protein sequence ID" value="GGM78091.1"/>
    <property type="molecule type" value="Genomic_DNA"/>
</dbReference>
<reference evidence="4" key="1">
    <citation type="journal article" date="2014" name="Int. J. Syst. Evol. Microbiol.">
        <title>Complete genome sequence of Corynebacterium casei LMG S-19264T (=DSM 44701T), isolated from a smear-ripened cheese.</title>
        <authorList>
            <consortium name="US DOE Joint Genome Institute (JGI-PGF)"/>
            <person name="Walter F."/>
            <person name="Albersmeier A."/>
            <person name="Kalinowski J."/>
            <person name="Ruckert C."/>
        </authorList>
    </citation>
    <scope>NUCLEOTIDE SEQUENCE</scope>
    <source>
        <strain evidence="4">JCM 19831</strain>
    </source>
</reference>
<dbReference type="InterPro" id="IPR011251">
    <property type="entry name" value="Luciferase-like_dom"/>
</dbReference>
<evidence type="ECO:0000256" key="1">
    <source>
        <dbReference type="ARBA" id="ARBA00023002"/>
    </source>
</evidence>
<name>A0A917UBU5_9ACTN</name>
<dbReference type="PANTHER" id="PTHR30137:SF8">
    <property type="entry name" value="BLR5498 PROTEIN"/>
    <property type="match status" value="1"/>
</dbReference>
<feature type="domain" description="Luciferase-like" evidence="3">
    <location>
        <begin position="51"/>
        <end position="332"/>
    </location>
</feature>
<comment type="caution">
    <text evidence="4">The sequence shown here is derived from an EMBL/GenBank/DDBJ whole genome shotgun (WGS) entry which is preliminary data.</text>
</comment>
<dbReference type="Gene3D" id="3.20.20.30">
    <property type="entry name" value="Luciferase-like domain"/>
    <property type="match status" value="1"/>
</dbReference>
<dbReference type="SUPFAM" id="SSF51679">
    <property type="entry name" value="Bacterial luciferase-like"/>
    <property type="match status" value="1"/>
</dbReference>
<dbReference type="AlphaFoldDB" id="A0A917UBU5"/>
<dbReference type="InterPro" id="IPR050766">
    <property type="entry name" value="Bact_Lucif_Oxidored"/>
</dbReference>
<dbReference type="GO" id="GO:0004497">
    <property type="term" value="F:monooxygenase activity"/>
    <property type="evidence" value="ECO:0007669"/>
    <property type="project" value="UniProtKB-KW"/>
</dbReference>
<gene>
    <name evidence="4" type="ORF">GCM10007977_094460</name>
</gene>
<keyword evidence="2" id="KW-0503">Monooxygenase</keyword>
<reference evidence="4" key="2">
    <citation type="submission" date="2020-09" db="EMBL/GenBank/DDBJ databases">
        <authorList>
            <person name="Sun Q."/>
            <person name="Ohkuma M."/>
        </authorList>
    </citation>
    <scope>NUCLEOTIDE SEQUENCE</scope>
    <source>
        <strain evidence="4">JCM 19831</strain>
    </source>
</reference>
<accession>A0A917UBU5</accession>
<dbReference type="GO" id="GO:0016705">
    <property type="term" value="F:oxidoreductase activity, acting on paired donors, with incorporation or reduction of molecular oxygen"/>
    <property type="evidence" value="ECO:0007669"/>
    <property type="project" value="InterPro"/>
</dbReference>
<sequence>MRQLDIGSHAHHCYRTNQTLVHKSDEQCQEAAMTSLRVGLGYELEVRGRTSEVEQQAFENLLEQGVLADRLGYEALWMVEHHFTRGFSHSAAPDLVLAALSRQTERLRLGLGVVLLPFSHPIRTAERVATLDILSRGRVEFGTGRGASPLEYQAFGMPFEQSRQLWETNLDIVTRIFEADGEPVHAESEHWLVPDVGVYPRPVQKPHPPIWVASTSLEGYLSAAQGGYHLLGMTMLKGLDAVAEDIAAYKAELAKHGHDPATRRVALMIPWHVAPTREQAYANAADAVLWYIRRQVNLVTPSDYMDARHATYRVLGQLAAGQAPEEAIETLREHHMIVLDDVAGSRKALERLEAAGITDLILQFQVGGLANEHVLSSISLFAKEVAEL</sequence>
<keyword evidence="5" id="KW-1185">Reference proteome</keyword>
<evidence type="ECO:0000259" key="3">
    <source>
        <dbReference type="Pfam" id="PF00296"/>
    </source>
</evidence>
<dbReference type="Proteomes" id="UP000642070">
    <property type="component" value="Unassembled WGS sequence"/>
</dbReference>
<dbReference type="InterPro" id="IPR036661">
    <property type="entry name" value="Luciferase-like_sf"/>
</dbReference>
<dbReference type="GO" id="GO:0005829">
    <property type="term" value="C:cytosol"/>
    <property type="evidence" value="ECO:0007669"/>
    <property type="project" value="TreeGrafter"/>
</dbReference>
<dbReference type="PANTHER" id="PTHR30137">
    <property type="entry name" value="LUCIFERASE-LIKE MONOOXYGENASE"/>
    <property type="match status" value="1"/>
</dbReference>
<protein>
    <submittedName>
        <fullName evidence="4">Flavin-dependent oxidoreductase</fullName>
    </submittedName>
</protein>
<keyword evidence="1" id="KW-0560">Oxidoreductase</keyword>
<proteinExistence type="predicted"/>
<dbReference type="Pfam" id="PF00296">
    <property type="entry name" value="Bac_luciferase"/>
    <property type="match status" value="1"/>
</dbReference>
<organism evidence="4 5">
    <name type="scientific">Dactylosporangium sucinum</name>
    <dbReference type="NCBI Taxonomy" id="1424081"/>
    <lineage>
        <taxon>Bacteria</taxon>
        <taxon>Bacillati</taxon>
        <taxon>Actinomycetota</taxon>
        <taxon>Actinomycetes</taxon>
        <taxon>Micromonosporales</taxon>
        <taxon>Micromonosporaceae</taxon>
        <taxon>Dactylosporangium</taxon>
    </lineage>
</organism>
<evidence type="ECO:0000313" key="4">
    <source>
        <dbReference type="EMBL" id="GGM78091.1"/>
    </source>
</evidence>